<gene>
    <name evidence="1" type="ORF">XINFAN_03455</name>
</gene>
<evidence type="ECO:0000313" key="2">
    <source>
        <dbReference type="Proteomes" id="UP000277498"/>
    </source>
</evidence>
<dbReference type="EMBL" id="UXAW01000095">
    <property type="protein sequence ID" value="VDC32778.1"/>
    <property type="molecule type" value="Genomic_DNA"/>
</dbReference>
<proteinExistence type="predicted"/>
<dbReference type="Gene3D" id="2.60.200.60">
    <property type="match status" value="1"/>
</dbReference>
<dbReference type="OrthoDB" id="197187at2"/>
<dbReference type="InterPro" id="IPR008727">
    <property type="entry name" value="PAAR_motif"/>
</dbReference>
<sequence>MTFPQARILDVHVCSLTLGAPMPVTGPCAPTVLVSNLPAARITDICAGILPPGAHPIAKGSMTVLIGSLPAARLGVDPCAGGGAIVMGAFTVLTGG</sequence>
<dbReference type="Pfam" id="PF05488">
    <property type="entry name" value="PAAR_motif"/>
    <property type="match status" value="1"/>
</dbReference>
<accession>A0A3P5XX83</accession>
<name>A0A3P5XX83_9RHOB</name>
<evidence type="ECO:0000313" key="1">
    <source>
        <dbReference type="EMBL" id="VDC32778.1"/>
    </source>
</evidence>
<reference evidence="1 2" key="1">
    <citation type="submission" date="2018-11" db="EMBL/GenBank/DDBJ databases">
        <authorList>
            <person name="Criscuolo A."/>
        </authorList>
    </citation>
    <scope>NUCLEOTIDE SEQUENCE [LARGE SCALE GENOMIC DNA]</scope>
    <source>
        <strain evidence="1">ACIP111625</strain>
    </source>
</reference>
<organism evidence="1 2">
    <name type="scientific">Pseudogemmobacter humi</name>
    <dbReference type="NCBI Taxonomy" id="2483812"/>
    <lineage>
        <taxon>Bacteria</taxon>
        <taxon>Pseudomonadati</taxon>
        <taxon>Pseudomonadota</taxon>
        <taxon>Alphaproteobacteria</taxon>
        <taxon>Rhodobacterales</taxon>
        <taxon>Paracoccaceae</taxon>
        <taxon>Pseudogemmobacter</taxon>
    </lineage>
</organism>
<dbReference type="RefSeq" id="WP_124088157.1">
    <property type="nucleotide sequence ID" value="NZ_UXAW01000095.1"/>
</dbReference>
<keyword evidence="2" id="KW-1185">Reference proteome</keyword>
<protein>
    <submittedName>
        <fullName evidence="1">PAAR motif protein</fullName>
    </submittedName>
</protein>
<dbReference type="AlphaFoldDB" id="A0A3P5XX83"/>
<dbReference type="Proteomes" id="UP000277498">
    <property type="component" value="Unassembled WGS sequence"/>
</dbReference>